<name>A0A4P6L658_9BURK</name>
<sequence>MIARCSLLLVLLTATAGASAQIYRCTDAEGRKEYTDRQVRGKACVLLDLPNAAIPAPPPRELPRPRAQGASPSASAASPAPRTSPSAFPRVDVAEQKARDADRRQILTDELNAETQKLGELRREFNNGEPERRGDERNYAKYQERVANLRDAIARSEQNVQALQREIANIR</sequence>
<feature type="compositionally biased region" description="Low complexity" evidence="1">
    <location>
        <begin position="65"/>
        <end position="90"/>
    </location>
</feature>
<feature type="signal peptide" evidence="2">
    <location>
        <begin position="1"/>
        <end position="20"/>
    </location>
</feature>
<evidence type="ECO:0000313" key="4">
    <source>
        <dbReference type="EMBL" id="QBE67150.1"/>
    </source>
</evidence>
<dbReference type="Proteomes" id="UP000290637">
    <property type="component" value="Chromosome"/>
</dbReference>
<feature type="chain" id="PRO_5020220106" evidence="2">
    <location>
        <begin position="21"/>
        <end position="171"/>
    </location>
</feature>
<accession>A0A4P6L658</accession>
<reference evidence="4 5" key="1">
    <citation type="submission" date="2019-02" db="EMBL/GenBank/DDBJ databases">
        <title>Draft Genome Sequences of Six Type Strains of the Genus Massilia.</title>
        <authorList>
            <person name="Miess H."/>
            <person name="Frediansyhah A."/>
            <person name="Gross H."/>
        </authorList>
    </citation>
    <scope>NUCLEOTIDE SEQUENCE [LARGE SCALE GENOMIC DNA]</scope>
    <source>
        <strain evidence="4 5">DSM 17473</strain>
    </source>
</reference>
<dbReference type="AlphaFoldDB" id="A0A4P6L658"/>
<keyword evidence="5" id="KW-1185">Reference proteome</keyword>
<evidence type="ECO:0000256" key="2">
    <source>
        <dbReference type="SAM" id="SignalP"/>
    </source>
</evidence>
<keyword evidence="2" id="KW-0732">Signal</keyword>
<dbReference type="OrthoDB" id="5298561at2"/>
<feature type="compositionally biased region" description="Basic and acidic residues" evidence="1">
    <location>
        <begin position="92"/>
        <end position="105"/>
    </location>
</feature>
<dbReference type="Pfam" id="PF13511">
    <property type="entry name" value="DUF4124"/>
    <property type="match status" value="1"/>
</dbReference>
<evidence type="ECO:0000313" key="5">
    <source>
        <dbReference type="Proteomes" id="UP000290637"/>
    </source>
</evidence>
<feature type="domain" description="DUF4124" evidence="3">
    <location>
        <begin position="10"/>
        <end position="82"/>
    </location>
</feature>
<protein>
    <submittedName>
        <fullName evidence="4">DUF4124 domain-containing protein</fullName>
    </submittedName>
</protein>
<feature type="region of interest" description="Disordered" evidence="1">
    <location>
        <begin position="55"/>
        <end position="105"/>
    </location>
</feature>
<dbReference type="EMBL" id="CP035913">
    <property type="protein sequence ID" value="QBE67150.1"/>
    <property type="molecule type" value="Genomic_DNA"/>
</dbReference>
<evidence type="ECO:0000259" key="3">
    <source>
        <dbReference type="Pfam" id="PF13511"/>
    </source>
</evidence>
<evidence type="ECO:0000256" key="1">
    <source>
        <dbReference type="SAM" id="MobiDB-lite"/>
    </source>
</evidence>
<proteinExistence type="predicted"/>
<dbReference type="KEGG" id="plue:EWM63_07485"/>
<dbReference type="InterPro" id="IPR025392">
    <property type="entry name" value="DUF4124"/>
</dbReference>
<gene>
    <name evidence="4" type="ORF">EWM63_07485</name>
</gene>
<organism evidence="4 5">
    <name type="scientific">Pseudoduganella lutea</name>
    <dbReference type="NCBI Taxonomy" id="321985"/>
    <lineage>
        <taxon>Bacteria</taxon>
        <taxon>Pseudomonadati</taxon>
        <taxon>Pseudomonadota</taxon>
        <taxon>Betaproteobacteria</taxon>
        <taxon>Burkholderiales</taxon>
        <taxon>Oxalobacteraceae</taxon>
        <taxon>Telluria group</taxon>
        <taxon>Pseudoduganella</taxon>
    </lineage>
</organism>